<evidence type="ECO:0000313" key="2">
    <source>
        <dbReference type="EMBL" id="PWY98669.1"/>
    </source>
</evidence>
<dbReference type="Proteomes" id="UP000246740">
    <property type="component" value="Unassembled WGS sequence"/>
</dbReference>
<dbReference type="AlphaFoldDB" id="A0A317XLF7"/>
<name>A0A317XLF7_9BASI</name>
<feature type="region of interest" description="Disordered" evidence="1">
    <location>
        <begin position="32"/>
        <end position="90"/>
    </location>
</feature>
<sequence>MWSWAVTSVTAPLLPSGGGARHHQAQFLSTRAKGAISLSPSHPPACATARHAPPLPRPGCKGLKRKKFPLPKSAMQTPPNDGRDFAIKPS</sequence>
<accession>A0A317XLF7</accession>
<dbReference type="InParanoid" id="A0A317XLF7"/>
<dbReference type="EMBL" id="KZ819197">
    <property type="protein sequence ID" value="PWY98669.1"/>
    <property type="molecule type" value="Genomic_DNA"/>
</dbReference>
<proteinExistence type="predicted"/>
<feature type="compositionally biased region" description="Basic and acidic residues" evidence="1">
    <location>
        <begin position="81"/>
        <end position="90"/>
    </location>
</feature>
<keyword evidence="3" id="KW-1185">Reference proteome</keyword>
<gene>
    <name evidence="2" type="ORF">BCV70DRAFT_25777</name>
</gene>
<organism evidence="2 3">
    <name type="scientific">Testicularia cyperi</name>
    <dbReference type="NCBI Taxonomy" id="1882483"/>
    <lineage>
        <taxon>Eukaryota</taxon>
        <taxon>Fungi</taxon>
        <taxon>Dikarya</taxon>
        <taxon>Basidiomycota</taxon>
        <taxon>Ustilaginomycotina</taxon>
        <taxon>Ustilaginomycetes</taxon>
        <taxon>Ustilaginales</taxon>
        <taxon>Anthracoideaceae</taxon>
        <taxon>Testicularia</taxon>
    </lineage>
</organism>
<evidence type="ECO:0000256" key="1">
    <source>
        <dbReference type="SAM" id="MobiDB-lite"/>
    </source>
</evidence>
<protein>
    <submittedName>
        <fullName evidence="2">Uncharacterized protein</fullName>
    </submittedName>
</protein>
<evidence type="ECO:0000313" key="3">
    <source>
        <dbReference type="Proteomes" id="UP000246740"/>
    </source>
</evidence>
<reference evidence="2 3" key="1">
    <citation type="journal article" date="2018" name="Mol. Biol. Evol.">
        <title>Broad Genomic Sampling Reveals a Smut Pathogenic Ancestry of the Fungal Clade Ustilaginomycotina.</title>
        <authorList>
            <person name="Kijpornyongpan T."/>
            <person name="Mondo S.J."/>
            <person name="Barry K."/>
            <person name="Sandor L."/>
            <person name="Lee J."/>
            <person name="Lipzen A."/>
            <person name="Pangilinan J."/>
            <person name="LaButti K."/>
            <person name="Hainaut M."/>
            <person name="Henrissat B."/>
            <person name="Grigoriev I.V."/>
            <person name="Spatafora J.W."/>
            <person name="Aime M.C."/>
        </authorList>
    </citation>
    <scope>NUCLEOTIDE SEQUENCE [LARGE SCALE GENOMIC DNA]</scope>
    <source>
        <strain evidence="2 3">MCA 3645</strain>
    </source>
</reference>